<proteinExistence type="predicted"/>
<evidence type="ECO:0000256" key="2">
    <source>
        <dbReference type="SAM" id="Phobius"/>
    </source>
</evidence>
<name>A0A8J8NL43_HALGN</name>
<keyword evidence="2" id="KW-1133">Transmembrane helix</keyword>
<reference evidence="4" key="1">
    <citation type="submission" date="2019-06" db="EMBL/GenBank/DDBJ databases">
        <authorList>
            <person name="Zheng W."/>
        </authorList>
    </citation>
    <scope>NUCLEOTIDE SEQUENCE</scope>
    <source>
        <strain evidence="4">QDHG01</strain>
    </source>
</reference>
<organism evidence="4 5">
    <name type="scientific">Halteria grandinella</name>
    <dbReference type="NCBI Taxonomy" id="5974"/>
    <lineage>
        <taxon>Eukaryota</taxon>
        <taxon>Sar</taxon>
        <taxon>Alveolata</taxon>
        <taxon>Ciliophora</taxon>
        <taxon>Intramacronucleata</taxon>
        <taxon>Spirotrichea</taxon>
        <taxon>Stichotrichia</taxon>
        <taxon>Sporadotrichida</taxon>
        <taxon>Halteriidae</taxon>
        <taxon>Halteria</taxon>
    </lineage>
</organism>
<feature type="compositionally biased region" description="Basic and acidic residues" evidence="1">
    <location>
        <begin position="337"/>
        <end position="351"/>
    </location>
</feature>
<comment type="caution">
    <text evidence="4">The sequence shown here is derived from an EMBL/GenBank/DDBJ whole genome shotgun (WGS) entry which is preliminary data.</text>
</comment>
<dbReference type="OrthoDB" id="10492311at2759"/>
<feature type="transmembrane region" description="Helical" evidence="2">
    <location>
        <begin position="222"/>
        <end position="247"/>
    </location>
</feature>
<keyword evidence="2" id="KW-0472">Membrane</keyword>
<keyword evidence="5" id="KW-1185">Reference proteome</keyword>
<dbReference type="Proteomes" id="UP000785679">
    <property type="component" value="Unassembled WGS sequence"/>
</dbReference>
<evidence type="ECO:0000256" key="1">
    <source>
        <dbReference type="SAM" id="MobiDB-lite"/>
    </source>
</evidence>
<accession>A0A8J8NL43</accession>
<dbReference type="EMBL" id="RRYP01012305">
    <property type="protein sequence ID" value="TNV77202.1"/>
    <property type="molecule type" value="Genomic_DNA"/>
</dbReference>
<dbReference type="AlphaFoldDB" id="A0A8J8NL43"/>
<keyword evidence="3" id="KW-0732">Signal</keyword>
<feature type="chain" id="PRO_5035325828" evidence="3">
    <location>
        <begin position="23"/>
        <end position="361"/>
    </location>
</feature>
<keyword evidence="2" id="KW-0812">Transmembrane</keyword>
<evidence type="ECO:0000313" key="5">
    <source>
        <dbReference type="Proteomes" id="UP000785679"/>
    </source>
</evidence>
<evidence type="ECO:0000313" key="4">
    <source>
        <dbReference type="EMBL" id="TNV77202.1"/>
    </source>
</evidence>
<sequence length="361" mass="40543">MNQSIQQMKALAFASLITLIKGYSVSTDCFGCLSNALASNKYCVPYEDSQTGWCCDQSNTTDICSISSRYLCSDLAPSKQMQRYFCPNSDSKCFSSTPTEDNAQTSQTKVVYIRDQMAQASGTTLDFGYQDSCGWKIIADTNYVLDKTIKLKVESLYLINCYISSGSNIKNSVAEDSCAMGTEYTFDADQHVFIVVQGTATGAYMQFSYQLVDRLDIIQVSIIYSASVFTFVVLVALLMVLTARYCIQQVIKQNQEYWKKMAVEMSNIVRSAQKIKEVQPPSTPLPHSHTPSYNHPPPPPYYGDRNVRSSHNQITPDHRGGGGYDYGYSQPPPPPPDYDRRPPPPDYDRRPPPPRNNYNLY</sequence>
<evidence type="ECO:0000256" key="3">
    <source>
        <dbReference type="SAM" id="SignalP"/>
    </source>
</evidence>
<feature type="signal peptide" evidence="3">
    <location>
        <begin position="1"/>
        <end position="22"/>
    </location>
</feature>
<feature type="region of interest" description="Disordered" evidence="1">
    <location>
        <begin position="276"/>
        <end position="361"/>
    </location>
</feature>
<gene>
    <name evidence="4" type="ORF">FGO68_gene2828</name>
</gene>
<protein>
    <submittedName>
        <fullName evidence="4">Uncharacterized protein</fullName>
    </submittedName>
</protein>